<keyword evidence="2" id="KW-1185">Reference proteome</keyword>
<accession>A0A8H5MEJ1</accession>
<dbReference type="AlphaFoldDB" id="A0A8H5MEJ1"/>
<proteinExistence type="predicted"/>
<dbReference type="EMBL" id="JAACJN010000013">
    <property type="protein sequence ID" value="KAF5390786.1"/>
    <property type="molecule type" value="Genomic_DNA"/>
</dbReference>
<comment type="caution">
    <text evidence="1">The sequence shown here is derived from an EMBL/GenBank/DDBJ whole genome shotgun (WGS) entry which is preliminary data.</text>
</comment>
<organism evidence="1 2">
    <name type="scientific">Collybiopsis confluens</name>
    <dbReference type="NCBI Taxonomy" id="2823264"/>
    <lineage>
        <taxon>Eukaryota</taxon>
        <taxon>Fungi</taxon>
        <taxon>Dikarya</taxon>
        <taxon>Basidiomycota</taxon>
        <taxon>Agaricomycotina</taxon>
        <taxon>Agaricomycetes</taxon>
        <taxon>Agaricomycetidae</taxon>
        <taxon>Agaricales</taxon>
        <taxon>Marasmiineae</taxon>
        <taxon>Omphalotaceae</taxon>
        <taxon>Collybiopsis</taxon>
    </lineage>
</organism>
<protein>
    <submittedName>
        <fullName evidence="1">Uncharacterized protein</fullName>
    </submittedName>
</protein>
<dbReference type="Proteomes" id="UP000518752">
    <property type="component" value="Unassembled WGS sequence"/>
</dbReference>
<gene>
    <name evidence="1" type="ORF">D9757_004436</name>
</gene>
<evidence type="ECO:0000313" key="1">
    <source>
        <dbReference type="EMBL" id="KAF5390786.1"/>
    </source>
</evidence>
<reference evidence="1 2" key="1">
    <citation type="journal article" date="2020" name="ISME J.">
        <title>Uncovering the hidden diversity of litter-decomposition mechanisms in mushroom-forming fungi.</title>
        <authorList>
            <person name="Floudas D."/>
            <person name="Bentzer J."/>
            <person name="Ahren D."/>
            <person name="Johansson T."/>
            <person name="Persson P."/>
            <person name="Tunlid A."/>
        </authorList>
    </citation>
    <scope>NUCLEOTIDE SEQUENCE [LARGE SCALE GENOMIC DNA]</scope>
    <source>
        <strain evidence="1 2">CBS 406.79</strain>
    </source>
</reference>
<sequence>MMLSMPHRHSQDLKHLEDRLEETGRSKKWLTIFQLDLDPLRTDLKALRERVLVNQQRTTKSSKEIQDELRGIGIVTMPMEESSAFASTTSARTGAESLDTAASTQSSPAEVQIFKLIAEDLPNENNTIGSNTSGVPICRVGSTESWYVGEMKGAIPLKKWKKQISDVLAANSPSPPIS</sequence>
<evidence type="ECO:0000313" key="2">
    <source>
        <dbReference type="Proteomes" id="UP000518752"/>
    </source>
</evidence>
<name>A0A8H5MEJ1_9AGAR</name>